<feature type="compositionally biased region" description="Basic and acidic residues" evidence="1">
    <location>
        <begin position="168"/>
        <end position="188"/>
    </location>
</feature>
<reference evidence="2" key="2">
    <citation type="submission" date="2022-01" db="EMBL/GenBank/DDBJ databases">
        <authorList>
            <person name="Yamashiro T."/>
            <person name="Shiraishi A."/>
            <person name="Satake H."/>
            <person name="Nakayama K."/>
        </authorList>
    </citation>
    <scope>NUCLEOTIDE SEQUENCE</scope>
</reference>
<protein>
    <submittedName>
        <fullName evidence="2">Uncharacterized protein</fullName>
    </submittedName>
</protein>
<name>A0ABQ5IEK3_9ASTR</name>
<organism evidence="2 3">
    <name type="scientific">Tanacetum coccineum</name>
    <dbReference type="NCBI Taxonomy" id="301880"/>
    <lineage>
        <taxon>Eukaryota</taxon>
        <taxon>Viridiplantae</taxon>
        <taxon>Streptophyta</taxon>
        <taxon>Embryophyta</taxon>
        <taxon>Tracheophyta</taxon>
        <taxon>Spermatophyta</taxon>
        <taxon>Magnoliopsida</taxon>
        <taxon>eudicotyledons</taxon>
        <taxon>Gunneridae</taxon>
        <taxon>Pentapetalae</taxon>
        <taxon>asterids</taxon>
        <taxon>campanulids</taxon>
        <taxon>Asterales</taxon>
        <taxon>Asteraceae</taxon>
        <taxon>Asteroideae</taxon>
        <taxon>Anthemideae</taxon>
        <taxon>Anthemidinae</taxon>
        <taxon>Tanacetum</taxon>
    </lineage>
</organism>
<comment type="caution">
    <text evidence="2">The sequence shown here is derived from an EMBL/GenBank/DDBJ whole genome shotgun (WGS) entry which is preliminary data.</text>
</comment>
<evidence type="ECO:0000256" key="1">
    <source>
        <dbReference type="SAM" id="MobiDB-lite"/>
    </source>
</evidence>
<keyword evidence="3" id="KW-1185">Reference proteome</keyword>
<sequence length="188" mass="21552">MLVMVVEFQEGHTILKRSLPRCYNCNAKGHYALDSPKPRIWDSKYFMEQMLLAKKDEAGVILSKEHNDFLLADVAQVEEIEELSANICMMVRIQQANTNYDEGPSYDSAFISEVQTPSTSFMNPLFSKSYHEQTYHEQPKIINSTNGDDQINSDITFDDPNVEVNDGNVEHDKNANDQRDNELEQLAR</sequence>
<accession>A0ABQ5IEK3</accession>
<dbReference type="EMBL" id="BQNB010020688">
    <property type="protein sequence ID" value="GJT98568.1"/>
    <property type="molecule type" value="Genomic_DNA"/>
</dbReference>
<reference evidence="2" key="1">
    <citation type="journal article" date="2022" name="Int. J. Mol. Sci.">
        <title>Draft Genome of Tanacetum Coccineum: Genomic Comparison of Closely Related Tanacetum-Family Plants.</title>
        <authorList>
            <person name="Yamashiro T."/>
            <person name="Shiraishi A."/>
            <person name="Nakayama K."/>
            <person name="Satake H."/>
        </authorList>
    </citation>
    <scope>NUCLEOTIDE SEQUENCE</scope>
</reference>
<feature type="compositionally biased region" description="Polar residues" evidence="1">
    <location>
        <begin position="142"/>
        <end position="155"/>
    </location>
</feature>
<evidence type="ECO:0000313" key="3">
    <source>
        <dbReference type="Proteomes" id="UP001151760"/>
    </source>
</evidence>
<feature type="region of interest" description="Disordered" evidence="1">
    <location>
        <begin position="142"/>
        <end position="188"/>
    </location>
</feature>
<dbReference type="Proteomes" id="UP001151760">
    <property type="component" value="Unassembled WGS sequence"/>
</dbReference>
<evidence type="ECO:0000313" key="2">
    <source>
        <dbReference type="EMBL" id="GJT98568.1"/>
    </source>
</evidence>
<gene>
    <name evidence="2" type="ORF">Tco_1094086</name>
</gene>
<proteinExistence type="predicted"/>